<proteinExistence type="predicted"/>
<feature type="transmembrane region" description="Helical" evidence="1">
    <location>
        <begin position="15"/>
        <end position="32"/>
    </location>
</feature>
<organism evidence="2 3">
    <name type="scientific">Quillaja saponaria</name>
    <name type="common">Soap bark tree</name>
    <dbReference type="NCBI Taxonomy" id="32244"/>
    <lineage>
        <taxon>Eukaryota</taxon>
        <taxon>Viridiplantae</taxon>
        <taxon>Streptophyta</taxon>
        <taxon>Embryophyta</taxon>
        <taxon>Tracheophyta</taxon>
        <taxon>Spermatophyta</taxon>
        <taxon>Magnoliopsida</taxon>
        <taxon>eudicotyledons</taxon>
        <taxon>Gunneridae</taxon>
        <taxon>Pentapetalae</taxon>
        <taxon>rosids</taxon>
        <taxon>fabids</taxon>
        <taxon>Fabales</taxon>
        <taxon>Quillajaceae</taxon>
        <taxon>Quillaja</taxon>
    </lineage>
</organism>
<reference evidence="2" key="1">
    <citation type="journal article" date="2023" name="Science">
        <title>Elucidation of the pathway for biosynthesis of saponin adjuvants from the soapbark tree.</title>
        <authorList>
            <person name="Reed J."/>
            <person name="Orme A."/>
            <person name="El-Demerdash A."/>
            <person name="Owen C."/>
            <person name="Martin L.B.B."/>
            <person name="Misra R.C."/>
            <person name="Kikuchi S."/>
            <person name="Rejzek M."/>
            <person name="Martin A.C."/>
            <person name="Harkess A."/>
            <person name="Leebens-Mack J."/>
            <person name="Louveau T."/>
            <person name="Stephenson M.J."/>
            <person name="Osbourn A."/>
        </authorList>
    </citation>
    <scope>NUCLEOTIDE SEQUENCE</scope>
    <source>
        <strain evidence="2">S10</strain>
    </source>
</reference>
<comment type="caution">
    <text evidence="2">The sequence shown here is derived from an EMBL/GenBank/DDBJ whole genome shotgun (WGS) entry which is preliminary data.</text>
</comment>
<protein>
    <submittedName>
        <fullName evidence="2">Uncharacterized protein</fullName>
    </submittedName>
</protein>
<keyword evidence="1" id="KW-0812">Transmembrane</keyword>
<accession>A0AAD7LNW6</accession>
<keyword evidence="1" id="KW-1133">Transmembrane helix</keyword>
<feature type="non-terminal residue" evidence="2">
    <location>
        <position position="1"/>
    </location>
</feature>
<evidence type="ECO:0000256" key="1">
    <source>
        <dbReference type="SAM" id="Phobius"/>
    </source>
</evidence>
<evidence type="ECO:0000313" key="2">
    <source>
        <dbReference type="EMBL" id="KAJ7961656.1"/>
    </source>
</evidence>
<keyword evidence="3" id="KW-1185">Reference proteome</keyword>
<gene>
    <name evidence="2" type="ORF">O6P43_016978</name>
</gene>
<keyword evidence="1" id="KW-0472">Membrane</keyword>
<sequence>NKLQHWPAMVKRGPLTISMFSNSTMLVGWYRPRRRFRRRRGSNIRLGNKRRQVLSWITSVGAMGCYDWSPEDVEEVHHGDCTKWEVNRGLLLVIFISTTPAISLVLRTNSLFFWFLPTFLSF</sequence>
<feature type="transmembrane region" description="Helical" evidence="1">
    <location>
        <begin position="89"/>
        <end position="116"/>
    </location>
</feature>
<dbReference type="AlphaFoldDB" id="A0AAD7LNW6"/>
<name>A0AAD7LNW6_QUISA</name>
<evidence type="ECO:0000313" key="3">
    <source>
        <dbReference type="Proteomes" id="UP001163823"/>
    </source>
</evidence>
<dbReference type="Proteomes" id="UP001163823">
    <property type="component" value="Chromosome 7"/>
</dbReference>
<dbReference type="EMBL" id="JARAOO010000007">
    <property type="protein sequence ID" value="KAJ7961656.1"/>
    <property type="molecule type" value="Genomic_DNA"/>
</dbReference>
<dbReference type="KEGG" id="qsa:O6P43_016978"/>